<reference evidence="6" key="1">
    <citation type="submission" date="2021-07" db="EMBL/GenBank/DDBJ databases">
        <authorList>
            <person name="Durling M."/>
        </authorList>
    </citation>
    <scope>NUCLEOTIDE SEQUENCE</scope>
</reference>
<keyword evidence="5" id="KW-1133">Transmembrane helix</keyword>
<keyword evidence="3" id="KW-0119">Carbohydrate metabolism</keyword>
<keyword evidence="7" id="KW-1185">Reference proteome</keyword>
<evidence type="ECO:0000313" key="7">
    <source>
        <dbReference type="Proteomes" id="UP000696280"/>
    </source>
</evidence>
<evidence type="ECO:0000256" key="5">
    <source>
        <dbReference type="SAM" id="Phobius"/>
    </source>
</evidence>
<keyword evidence="5" id="KW-0812">Transmembrane</keyword>
<dbReference type="GO" id="GO:0006004">
    <property type="term" value="P:fucose metabolic process"/>
    <property type="evidence" value="ECO:0007669"/>
    <property type="project" value="UniProtKB-KW"/>
</dbReference>
<keyword evidence="2" id="KW-0294">Fucose metabolism</keyword>
<gene>
    <name evidence="6" type="ORF">HYFRA_00013795</name>
</gene>
<feature type="transmembrane region" description="Helical" evidence="5">
    <location>
        <begin position="21"/>
        <end position="39"/>
    </location>
</feature>
<keyword evidence="5" id="KW-0472">Membrane</keyword>
<evidence type="ECO:0000256" key="1">
    <source>
        <dbReference type="ARBA" id="ARBA00022679"/>
    </source>
</evidence>
<dbReference type="Pfam" id="PF10250">
    <property type="entry name" value="O-FucT"/>
    <property type="match status" value="1"/>
</dbReference>
<evidence type="ECO:0000313" key="6">
    <source>
        <dbReference type="EMBL" id="CAG8961334.1"/>
    </source>
</evidence>
<dbReference type="CDD" id="cd11296">
    <property type="entry name" value="O-FucT_like"/>
    <property type="match status" value="1"/>
</dbReference>
<dbReference type="InterPro" id="IPR019378">
    <property type="entry name" value="GDP-Fuc_O-FucTrfase"/>
</dbReference>
<keyword evidence="1" id="KW-0808">Transferase</keyword>
<feature type="region of interest" description="Disordered" evidence="4">
    <location>
        <begin position="50"/>
        <end position="85"/>
    </location>
</feature>
<evidence type="ECO:0000256" key="4">
    <source>
        <dbReference type="SAM" id="MobiDB-lite"/>
    </source>
</evidence>
<dbReference type="Proteomes" id="UP000696280">
    <property type="component" value="Unassembled WGS sequence"/>
</dbReference>
<evidence type="ECO:0000256" key="3">
    <source>
        <dbReference type="ARBA" id="ARBA00023277"/>
    </source>
</evidence>
<organism evidence="6 7">
    <name type="scientific">Hymenoscyphus fraxineus</name>
    <dbReference type="NCBI Taxonomy" id="746836"/>
    <lineage>
        <taxon>Eukaryota</taxon>
        <taxon>Fungi</taxon>
        <taxon>Dikarya</taxon>
        <taxon>Ascomycota</taxon>
        <taxon>Pezizomycotina</taxon>
        <taxon>Leotiomycetes</taxon>
        <taxon>Helotiales</taxon>
        <taxon>Helotiaceae</taxon>
        <taxon>Hymenoscyphus</taxon>
    </lineage>
</organism>
<proteinExistence type="predicted"/>
<dbReference type="AlphaFoldDB" id="A0A9N9L8C1"/>
<dbReference type="Gene3D" id="3.40.50.11350">
    <property type="match status" value="1"/>
</dbReference>
<dbReference type="GO" id="GO:0016740">
    <property type="term" value="F:transferase activity"/>
    <property type="evidence" value="ECO:0007669"/>
    <property type="project" value="UniProtKB-KW"/>
</dbReference>
<evidence type="ECO:0008006" key="8">
    <source>
        <dbReference type="Google" id="ProtNLM"/>
    </source>
</evidence>
<dbReference type="EMBL" id="CAJVRL010000106">
    <property type="protein sequence ID" value="CAG8961334.1"/>
    <property type="molecule type" value="Genomic_DNA"/>
</dbReference>
<feature type="compositionally biased region" description="Pro residues" evidence="4">
    <location>
        <begin position="50"/>
        <end position="83"/>
    </location>
</feature>
<evidence type="ECO:0000256" key="2">
    <source>
        <dbReference type="ARBA" id="ARBA00023253"/>
    </source>
</evidence>
<comment type="caution">
    <text evidence="6">The sequence shown here is derived from an EMBL/GenBank/DDBJ whole genome shotgun (WGS) entry which is preliminary data.</text>
</comment>
<name>A0A9N9L8C1_9HELO</name>
<dbReference type="OrthoDB" id="20368at2759"/>
<protein>
    <recommendedName>
        <fullName evidence="8">Alternative oxidase</fullName>
    </recommendedName>
</protein>
<accession>A0A9N9L8C1</accession>
<sequence length="486" mass="55554">MVQRDDMITGIWRIKWWKYRYVLVAGLLANILLINHFFFDQSITDLSPFPPPKPPTDHIPPPPNPVEAGHAPPPKSESPPPSAVGPVLPTSSSTFNIYDYNFNAEFVGWPLERLCKETVWVEGLVFVCDNNSGGIGNIRNFILTCIRYAIDSGATGMIMPQIQRRSEEDLANLFNTGFQPFTYFFDDQHFISSMTTFCPQIKIFPSKKEIPHTAAIDEIAEFYPKDLGDLDGCDGRGVNRHLDQFRGKFDQWRLDNNHNSSWDRPTTVRFRWATFFEWPIYRDGPEFAATFGDLLRINKDVEAIAIKVLKELSRFAGVEPSPTKLSAPYLGVHLRTESDALGFWPDYEVQSEGYLKEAEHRNLKHAYLACGNASEGHRFAEKAMDRLQLRVTSKLDLLKGQDLAKLQALSWDQQALVDYLVLTKSTHFTGCSFSSFTMNISFKRHLMTGGIHSRPWKSPGDAFSTLVGRFESWYGDWMFMYECMWP</sequence>